<dbReference type="Gene3D" id="3.40.190.10">
    <property type="entry name" value="Periplasmic binding protein-like II"/>
    <property type="match status" value="2"/>
</dbReference>
<evidence type="ECO:0000256" key="7">
    <source>
        <dbReference type="SAM" id="Phobius"/>
    </source>
</evidence>
<keyword evidence="7" id="KW-1133">Transmembrane helix</keyword>
<comment type="caution">
    <text evidence="8">The sequence shown here is derived from an EMBL/GenBank/DDBJ whole genome shotgun (WGS) entry which is preliminary data.</text>
</comment>
<dbReference type="AlphaFoldDB" id="K6WJW3"/>
<proteinExistence type="inferred from homology"/>
<keyword evidence="6" id="KW-0449">Lipoprotein</keyword>
<dbReference type="InterPro" id="IPR004872">
    <property type="entry name" value="Lipoprotein_NlpA"/>
</dbReference>
<dbReference type="Proteomes" id="UP000035058">
    <property type="component" value="Unassembled WGS sequence"/>
</dbReference>
<keyword evidence="5" id="KW-0564">Palmitate</keyword>
<dbReference type="Pfam" id="PF03180">
    <property type="entry name" value="Lipoprotein_9"/>
    <property type="match status" value="1"/>
</dbReference>
<protein>
    <submittedName>
        <fullName evidence="8">Putative ABC transporter substrate-binding protein</fullName>
    </submittedName>
</protein>
<dbReference type="GO" id="GO:0016020">
    <property type="term" value="C:membrane"/>
    <property type="evidence" value="ECO:0007669"/>
    <property type="project" value="UniProtKB-SubCell"/>
</dbReference>
<evidence type="ECO:0000256" key="4">
    <source>
        <dbReference type="ARBA" id="ARBA00023136"/>
    </source>
</evidence>
<evidence type="ECO:0000313" key="8">
    <source>
        <dbReference type="EMBL" id="GAB99660.1"/>
    </source>
</evidence>
<evidence type="ECO:0000256" key="1">
    <source>
        <dbReference type="ARBA" id="ARBA00004635"/>
    </source>
</evidence>
<comment type="subcellular location">
    <subcellularLocation>
        <location evidence="1">Membrane</location>
        <topology evidence="1">Lipid-anchor</topology>
    </subcellularLocation>
</comment>
<keyword evidence="4 7" id="KW-0472">Membrane</keyword>
<feature type="transmembrane region" description="Helical" evidence="7">
    <location>
        <begin position="25"/>
        <end position="46"/>
    </location>
</feature>
<evidence type="ECO:0000256" key="3">
    <source>
        <dbReference type="ARBA" id="ARBA00022729"/>
    </source>
</evidence>
<evidence type="ECO:0000256" key="5">
    <source>
        <dbReference type="ARBA" id="ARBA00023139"/>
    </source>
</evidence>
<dbReference type="SUPFAM" id="SSF53850">
    <property type="entry name" value="Periplasmic binding protein-like II"/>
    <property type="match status" value="1"/>
</dbReference>
<dbReference type="EMBL" id="BAHE01000010">
    <property type="protein sequence ID" value="GAB99660.1"/>
    <property type="molecule type" value="Genomic_DNA"/>
</dbReference>
<evidence type="ECO:0000256" key="6">
    <source>
        <dbReference type="ARBA" id="ARBA00023288"/>
    </source>
</evidence>
<comment type="similarity">
    <text evidence="2">Belongs to the NlpA lipoprotein family.</text>
</comment>
<dbReference type="PANTHER" id="PTHR30429">
    <property type="entry name" value="D-METHIONINE-BINDING LIPOPROTEIN METQ"/>
    <property type="match status" value="1"/>
</dbReference>
<reference evidence="8 9" key="1">
    <citation type="submission" date="2012-08" db="EMBL/GenBank/DDBJ databases">
        <title>Whole genome shotgun sequence of Gordonia namibiensis NBRC 108229.</title>
        <authorList>
            <person name="Isaki-Nakamura S."/>
            <person name="Hosoyama A."/>
            <person name="Tsuchikane K."/>
            <person name="Katsumata H."/>
            <person name="Baba S."/>
            <person name="Yamazaki S."/>
            <person name="Fujita N."/>
        </authorList>
    </citation>
    <scope>NUCLEOTIDE SEQUENCE [LARGE SCALE GENOMIC DNA]</scope>
    <source>
        <strain evidence="8 9">NBRC 108229</strain>
    </source>
</reference>
<sequence>MTTTPTQDAARGDDPGFEIRRRPPWIWIALSLAVVVAVVVAASFALGNDDKSPNEIPGATLVIATDEGCAGEQALVEFIAENVAPKYGIKVANRGLSDSTTINRAVSDGEFAGTLYQHKLWLKQVLEANPDFEEVAVTPVFRWGFGIWSQKYTDPAQLPDGATVSLYSDPANEAQGLWLLERAGLIKLNPDAEKWRVTQKDILENPKNLKFLLLDFAAQSRSLPDLDAAVGYTYFYQAAKVPERYQIFAPPPPDEFAGQLTIGSRWADTENIKNLVKAFKDPAVQEFLATDPSVKGGLLPLQ</sequence>
<name>K6WJW3_9ACTN</name>
<keyword evidence="7" id="KW-0812">Transmembrane</keyword>
<keyword evidence="9" id="KW-1185">Reference proteome</keyword>
<dbReference type="RefSeq" id="WP_006865912.1">
    <property type="nucleotide sequence ID" value="NZ_BAHE01000010.1"/>
</dbReference>
<gene>
    <name evidence="8" type="ORF">GONAM_10_01310</name>
</gene>
<accession>K6WJW3</accession>
<dbReference type="PANTHER" id="PTHR30429:SF1">
    <property type="entry name" value="D-METHIONINE-BINDING LIPOPROTEIN METQ-RELATED"/>
    <property type="match status" value="1"/>
</dbReference>
<keyword evidence="3" id="KW-0732">Signal</keyword>
<evidence type="ECO:0000256" key="2">
    <source>
        <dbReference type="ARBA" id="ARBA00008973"/>
    </source>
</evidence>
<organism evidence="8 9">
    <name type="scientific">Gordonia namibiensis NBRC 108229</name>
    <dbReference type="NCBI Taxonomy" id="1208314"/>
    <lineage>
        <taxon>Bacteria</taxon>
        <taxon>Bacillati</taxon>
        <taxon>Actinomycetota</taxon>
        <taxon>Actinomycetes</taxon>
        <taxon>Mycobacteriales</taxon>
        <taxon>Gordoniaceae</taxon>
        <taxon>Gordonia</taxon>
    </lineage>
</organism>
<evidence type="ECO:0000313" key="9">
    <source>
        <dbReference type="Proteomes" id="UP000035058"/>
    </source>
</evidence>